<dbReference type="PANTHER" id="PTHR31118">
    <property type="entry name" value="CYCLASE-LIKE PROTEIN 2"/>
    <property type="match status" value="1"/>
</dbReference>
<sequence>MFARRKLMNWGAGLAASAGLARSARPESGGGGRPRFDPSDMRLVSLSHVNDPETTNVYPGDPEFTLSTVATLEEDGFYLQYVREGEHTGTHFGAPCHFNAGEPSSDELHPEDLMLPAVKLDIRDRAERDPDYAVTVEDLWWFEREHGPIPEGAAVVLWTGWQEKWGTPDFHNFDEQGRMHHPGFAPEAVSWLLETGRLGYRGALGTDTFSPDVGIDDRYRVSLMLYRRHRISLEVLANLESLPVTGGWVLAGGPLHRNGSGATATVFGMVPRH</sequence>
<organism evidence="2 3">
    <name type="scientific">Actinopolyspora xinjiangensis</name>
    <dbReference type="NCBI Taxonomy" id="405564"/>
    <lineage>
        <taxon>Bacteria</taxon>
        <taxon>Bacillati</taxon>
        <taxon>Actinomycetota</taxon>
        <taxon>Actinomycetes</taxon>
        <taxon>Actinopolysporales</taxon>
        <taxon>Actinopolysporaceae</taxon>
        <taxon>Actinopolyspora</taxon>
    </lineage>
</organism>
<dbReference type="EMBL" id="FNJR01000003">
    <property type="protein sequence ID" value="SDP32489.1"/>
    <property type="molecule type" value="Genomic_DNA"/>
</dbReference>
<dbReference type="AlphaFoldDB" id="A0A1H0RT07"/>
<dbReference type="GO" id="GO:0019441">
    <property type="term" value="P:L-tryptophan catabolic process to kynurenine"/>
    <property type="evidence" value="ECO:0007669"/>
    <property type="project" value="InterPro"/>
</dbReference>
<proteinExistence type="predicted"/>
<keyword evidence="3" id="KW-1185">Reference proteome</keyword>
<dbReference type="PANTHER" id="PTHR31118:SF12">
    <property type="entry name" value="CYCLASE-LIKE PROTEIN 2"/>
    <property type="match status" value="1"/>
</dbReference>
<dbReference type="GO" id="GO:0004061">
    <property type="term" value="F:arylformamidase activity"/>
    <property type="evidence" value="ECO:0007669"/>
    <property type="project" value="InterPro"/>
</dbReference>
<protein>
    <submittedName>
        <fullName evidence="2">Kynurenine formamidase</fullName>
    </submittedName>
</protein>
<feature type="region of interest" description="Disordered" evidence="1">
    <location>
        <begin position="18"/>
        <end position="39"/>
    </location>
</feature>
<dbReference type="Proteomes" id="UP000199497">
    <property type="component" value="Unassembled WGS sequence"/>
</dbReference>
<name>A0A1H0RT07_9ACTN</name>
<evidence type="ECO:0000313" key="3">
    <source>
        <dbReference type="Proteomes" id="UP000199497"/>
    </source>
</evidence>
<dbReference type="InterPro" id="IPR037175">
    <property type="entry name" value="KFase_sf"/>
</dbReference>
<accession>A0A1H0RT07</accession>
<dbReference type="Gene3D" id="3.50.30.50">
    <property type="entry name" value="Putative cyclase"/>
    <property type="match status" value="1"/>
</dbReference>
<evidence type="ECO:0000313" key="2">
    <source>
        <dbReference type="EMBL" id="SDP32489.1"/>
    </source>
</evidence>
<evidence type="ECO:0000256" key="1">
    <source>
        <dbReference type="SAM" id="MobiDB-lite"/>
    </source>
</evidence>
<dbReference type="Pfam" id="PF04199">
    <property type="entry name" value="Cyclase"/>
    <property type="match status" value="1"/>
</dbReference>
<reference evidence="3" key="1">
    <citation type="submission" date="2016-10" db="EMBL/GenBank/DDBJ databases">
        <authorList>
            <person name="Varghese N."/>
            <person name="Submissions S."/>
        </authorList>
    </citation>
    <scope>NUCLEOTIDE SEQUENCE [LARGE SCALE GENOMIC DNA]</scope>
    <source>
        <strain evidence="3">DSM 46732</strain>
    </source>
</reference>
<dbReference type="STRING" id="405564.SAMN04487905_103217"/>
<dbReference type="InterPro" id="IPR007325">
    <property type="entry name" value="KFase/CYL"/>
</dbReference>
<dbReference type="SUPFAM" id="SSF102198">
    <property type="entry name" value="Putative cyclase"/>
    <property type="match status" value="1"/>
</dbReference>
<gene>
    <name evidence="2" type="ORF">SAMN04487905_103217</name>
</gene>